<evidence type="ECO:0000313" key="3">
    <source>
        <dbReference type="Proteomes" id="UP000245711"/>
    </source>
</evidence>
<organism evidence="2 3">
    <name type="scientific">Rhodococcus oxybenzonivorans</name>
    <dbReference type="NCBI Taxonomy" id="1990687"/>
    <lineage>
        <taxon>Bacteria</taxon>
        <taxon>Bacillati</taxon>
        <taxon>Actinomycetota</taxon>
        <taxon>Actinomycetes</taxon>
        <taxon>Mycobacteriales</taxon>
        <taxon>Nocardiaceae</taxon>
        <taxon>Rhodococcus</taxon>
    </lineage>
</organism>
<protein>
    <submittedName>
        <fullName evidence="2">Uncharacterized protein</fullName>
    </submittedName>
</protein>
<sequence>MLAKGDKAVLERAPGPTSRDHLEADAGLYCEVDPESGTELTEFLATALARLWFRVGFNWPVRSIGGVMWRYRRGKPRILSSVSDGWPMVEHGRSASERSSRT</sequence>
<keyword evidence="3" id="KW-1185">Reference proteome</keyword>
<proteinExistence type="predicted"/>
<evidence type="ECO:0000313" key="2">
    <source>
        <dbReference type="EMBL" id="AWK73881.1"/>
    </source>
</evidence>
<feature type="compositionally biased region" description="Basic and acidic residues" evidence="1">
    <location>
        <begin position="1"/>
        <end position="10"/>
    </location>
</feature>
<reference evidence="2 3" key="1">
    <citation type="submission" date="2017-05" db="EMBL/GenBank/DDBJ databases">
        <title>Isolation of Rhodococcus sp. S2-17 biodegrading of BP-3.</title>
        <authorList>
            <person name="Lee Y."/>
            <person name="Kim K.H."/>
            <person name="Chun B.H."/>
            <person name="Jung H.S."/>
            <person name="Jeon C.O."/>
        </authorList>
    </citation>
    <scope>NUCLEOTIDE SEQUENCE [LARGE SCALE GENOMIC DNA]</scope>
    <source>
        <strain evidence="2 3">S2-17</strain>
    </source>
</reference>
<dbReference type="EMBL" id="CP021354">
    <property type="protein sequence ID" value="AWK73881.1"/>
    <property type="molecule type" value="Genomic_DNA"/>
</dbReference>
<dbReference type="KEGG" id="roz:CBI38_22285"/>
<feature type="region of interest" description="Disordered" evidence="1">
    <location>
        <begin position="1"/>
        <end position="21"/>
    </location>
</feature>
<evidence type="ECO:0000256" key="1">
    <source>
        <dbReference type="SAM" id="MobiDB-lite"/>
    </source>
</evidence>
<gene>
    <name evidence="2" type="ORF">CBI38_22285</name>
</gene>
<dbReference type="Proteomes" id="UP000245711">
    <property type="component" value="Chromosome"/>
</dbReference>
<dbReference type="AlphaFoldDB" id="A0A2S2BZ07"/>
<name>A0A2S2BZ07_9NOCA</name>
<accession>A0A2S2BZ07</accession>